<proteinExistence type="predicted"/>
<dbReference type="EMBL" id="CAJHNH020001835">
    <property type="protein sequence ID" value="CAG5124657.1"/>
    <property type="molecule type" value="Genomic_DNA"/>
</dbReference>
<gene>
    <name evidence="2" type="ORF">CUNI_LOCUS10215</name>
</gene>
<organism evidence="2 3">
    <name type="scientific">Candidula unifasciata</name>
    <dbReference type="NCBI Taxonomy" id="100452"/>
    <lineage>
        <taxon>Eukaryota</taxon>
        <taxon>Metazoa</taxon>
        <taxon>Spiralia</taxon>
        <taxon>Lophotrochozoa</taxon>
        <taxon>Mollusca</taxon>
        <taxon>Gastropoda</taxon>
        <taxon>Heterobranchia</taxon>
        <taxon>Euthyneura</taxon>
        <taxon>Panpulmonata</taxon>
        <taxon>Eupulmonata</taxon>
        <taxon>Stylommatophora</taxon>
        <taxon>Helicina</taxon>
        <taxon>Helicoidea</taxon>
        <taxon>Geomitridae</taxon>
        <taxon>Candidula</taxon>
    </lineage>
</organism>
<comment type="caution">
    <text evidence="2">The sequence shown here is derived from an EMBL/GenBank/DDBJ whole genome shotgun (WGS) entry which is preliminary data.</text>
</comment>
<evidence type="ECO:0000313" key="2">
    <source>
        <dbReference type="EMBL" id="CAG5124657.1"/>
    </source>
</evidence>
<keyword evidence="1" id="KW-0732">Signal</keyword>
<feature type="signal peptide" evidence="1">
    <location>
        <begin position="1"/>
        <end position="18"/>
    </location>
</feature>
<name>A0A8S3Z553_9EUPU</name>
<dbReference type="Gene3D" id="2.40.128.590">
    <property type="entry name" value="CpcT/CpeT domain"/>
    <property type="match status" value="1"/>
</dbReference>
<dbReference type="InterPro" id="IPR038672">
    <property type="entry name" value="CpcT/CpeT_sf"/>
</dbReference>
<protein>
    <submittedName>
        <fullName evidence="2">Uncharacterized protein</fullName>
    </submittedName>
</protein>
<dbReference type="Proteomes" id="UP000678393">
    <property type="component" value="Unassembled WGS sequence"/>
</dbReference>
<accession>A0A8S3Z553</accession>
<feature type="chain" id="PRO_5035733907" evidence="1">
    <location>
        <begin position="19"/>
        <end position="227"/>
    </location>
</feature>
<evidence type="ECO:0000256" key="1">
    <source>
        <dbReference type="SAM" id="SignalP"/>
    </source>
</evidence>
<dbReference type="AlphaFoldDB" id="A0A8S3Z553"/>
<keyword evidence="3" id="KW-1185">Reference proteome</keyword>
<reference evidence="2" key="1">
    <citation type="submission" date="2021-04" db="EMBL/GenBank/DDBJ databases">
        <authorList>
            <consortium name="Molecular Ecology Group"/>
        </authorList>
    </citation>
    <scope>NUCLEOTIDE SEQUENCE</scope>
</reference>
<evidence type="ECO:0000313" key="3">
    <source>
        <dbReference type="Proteomes" id="UP000678393"/>
    </source>
</evidence>
<sequence>MHSLRLCVFLAFVAGLGAYDLSPVLSEFYCMYSGEYSNIQQWQTHDEIRSLLYLKVVPIEIPGLSKLPVLYVEQAADGEIALMELGIITEIDGATVALDPFNYTGNSGYKPGTFDPRVLKTMSWDQVQGQPICRDVYTRTKQLTFDLRWTDCRHADITGKHYVSDATLTCNNITAKIPKGFSEIHTRRPYLLKLQGPKYPLPNPPNGYVCNCDNKKGSGKQPRSRSN</sequence>